<accession>W9DU23</accession>
<keyword evidence="1" id="KW-0175">Coiled coil</keyword>
<dbReference type="AlphaFoldDB" id="W9DU23"/>
<dbReference type="EMBL" id="AZAJ01000001">
    <property type="protein sequence ID" value="ETA69110.1"/>
    <property type="molecule type" value="Genomic_DNA"/>
</dbReference>
<dbReference type="Proteomes" id="UP000019483">
    <property type="component" value="Unassembled WGS sequence"/>
</dbReference>
<keyword evidence="3" id="KW-0472">Membrane</keyword>
<evidence type="ECO:0000256" key="2">
    <source>
        <dbReference type="SAM" id="MobiDB-lite"/>
    </source>
</evidence>
<proteinExistence type="predicted"/>
<dbReference type="OrthoDB" id="112442at2157"/>
<protein>
    <recommendedName>
        <fullName evidence="6">DUF4129 domain-containing protein</fullName>
    </recommendedName>
</protein>
<evidence type="ECO:0000256" key="3">
    <source>
        <dbReference type="SAM" id="Phobius"/>
    </source>
</evidence>
<comment type="caution">
    <text evidence="4">The sequence shown here is derived from an EMBL/GenBank/DDBJ whole genome shotgun (WGS) entry which is preliminary data.</text>
</comment>
<evidence type="ECO:0000313" key="5">
    <source>
        <dbReference type="Proteomes" id="UP000019483"/>
    </source>
</evidence>
<name>W9DU23_METTI</name>
<feature type="coiled-coil region" evidence="1">
    <location>
        <begin position="290"/>
        <end position="324"/>
    </location>
</feature>
<feature type="compositionally biased region" description="Low complexity" evidence="2">
    <location>
        <begin position="143"/>
        <end position="202"/>
    </location>
</feature>
<evidence type="ECO:0008006" key="6">
    <source>
        <dbReference type="Google" id="ProtNLM"/>
    </source>
</evidence>
<evidence type="ECO:0000256" key="1">
    <source>
        <dbReference type="SAM" id="Coils"/>
    </source>
</evidence>
<keyword evidence="5" id="KW-1185">Reference proteome</keyword>
<gene>
    <name evidence="4" type="ORF">MettiDRAFT_2604</name>
</gene>
<sequence length="522" mass="58963">MSRKNIALDLFVFVSLLMIMPVVSAQDITFTLPQDEYYFLTGEQASVPLYMNNSYGTDINGMLQATFTQEMNTGSVHFSSSNSKSTNFQVPAGDSGTNLGFGTSNDPETLKVSLTFSYDEDGAKTVTLEDILVHFVDDESEIQSNSNAVQSSSQDASSTQQSTDPFAQQEQQMQQAMQQFMNQHSSTQSSSQSSQQAAQNNQLDQDTSALKAQMEEQIQEQEKIKQEFQENLASNMDFQEANQELEDMGYNLTDVSVNPSSNNTGSFTANYEKPDGETATIQGEMEDGEIKEIQEDIAEDRQNLRDILARNEEYQKYLKELESDGFIETDATFSLNGNETDLQIQYANPANETALINAIFTDETVDSVELVRDRENNNYSLYVIIALLILALAYLAYNKYKPEKAEEMPIAVNTEAKKEKIDFRKEAKELVDKSVHLYEDGQIEDAYGTAAQALRLYLSHFYGLRKEVTNAELIRHLKVKGKEWKEIEDCLELCTLVEFAKHLPEEDEFEKLIRTVKKAVNY</sequence>
<feature type="transmembrane region" description="Helical" evidence="3">
    <location>
        <begin position="379"/>
        <end position="397"/>
    </location>
</feature>
<organism evidence="4 5">
    <name type="scientific">Methanolobus tindarius DSM 2278</name>
    <dbReference type="NCBI Taxonomy" id="1090322"/>
    <lineage>
        <taxon>Archaea</taxon>
        <taxon>Methanobacteriati</taxon>
        <taxon>Methanobacteriota</taxon>
        <taxon>Stenosarchaea group</taxon>
        <taxon>Methanomicrobia</taxon>
        <taxon>Methanosarcinales</taxon>
        <taxon>Methanosarcinaceae</taxon>
        <taxon>Methanolobus</taxon>
    </lineage>
</organism>
<dbReference type="STRING" id="1090322.MettiDRAFT_2604"/>
<keyword evidence="3" id="KW-0812">Transmembrane</keyword>
<reference evidence="4 5" key="1">
    <citation type="submission" date="2013-08" db="EMBL/GenBank/DDBJ databases">
        <authorList>
            <consortium name="DOE Joint Genome Institute"/>
            <person name="Eisen J."/>
            <person name="Huntemann M."/>
            <person name="Han J."/>
            <person name="Chen A."/>
            <person name="Kyrpides N."/>
            <person name="Mavromatis K."/>
            <person name="Markowitz V."/>
            <person name="Palaniappan K."/>
            <person name="Ivanova N."/>
            <person name="Schaumberg A."/>
            <person name="Pati A."/>
            <person name="Liolios K."/>
            <person name="Nordberg H.P."/>
            <person name="Cantor M.N."/>
            <person name="Hua S.X."/>
            <person name="Woyke T."/>
        </authorList>
    </citation>
    <scope>NUCLEOTIDE SEQUENCE [LARGE SCALE GENOMIC DNA]</scope>
    <source>
        <strain evidence="4 5">DSM 2278</strain>
    </source>
</reference>
<dbReference type="RefSeq" id="WP_023846243.1">
    <property type="nucleotide sequence ID" value="NZ_AZAJ01000001.1"/>
</dbReference>
<keyword evidence="3" id="KW-1133">Transmembrane helix</keyword>
<feature type="region of interest" description="Disordered" evidence="2">
    <location>
        <begin position="141"/>
        <end position="204"/>
    </location>
</feature>
<evidence type="ECO:0000313" key="4">
    <source>
        <dbReference type="EMBL" id="ETA69110.1"/>
    </source>
</evidence>